<gene>
    <name evidence="4" type="ORF">GGR03_000443</name>
</gene>
<evidence type="ECO:0000259" key="3">
    <source>
        <dbReference type="PROSITE" id="PS51186"/>
    </source>
</evidence>
<dbReference type="AlphaFoldDB" id="A0A7W6HAB4"/>
<dbReference type="PIRSF" id="PIRSF028520">
    <property type="entry name" value="UCP028520"/>
    <property type="match status" value="1"/>
</dbReference>
<dbReference type="PANTHER" id="PTHR43877:SF2">
    <property type="entry name" value="AMINOALKYLPHOSPHONATE N-ACETYLTRANSFERASE-RELATED"/>
    <property type="match status" value="1"/>
</dbReference>
<organism evidence="4 5">
    <name type="scientific">Aurantimonas endophytica</name>
    <dbReference type="NCBI Taxonomy" id="1522175"/>
    <lineage>
        <taxon>Bacteria</taxon>
        <taxon>Pseudomonadati</taxon>
        <taxon>Pseudomonadota</taxon>
        <taxon>Alphaproteobacteria</taxon>
        <taxon>Hyphomicrobiales</taxon>
        <taxon>Aurantimonadaceae</taxon>
        <taxon>Aurantimonas</taxon>
    </lineage>
</organism>
<dbReference type="EMBL" id="JACIEM010000001">
    <property type="protein sequence ID" value="MBB4001396.1"/>
    <property type="molecule type" value="Genomic_DNA"/>
</dbReference>
<dbReference type="InterPro" id="IPR050832">
    <property type="entry name" value="Bact_Acetyltransf"/>
</dbReference>
<feature type="domain" description="N-acetyltransferase" evidence="3">
    <location>
        <begin position="11"/>
        <end position="169"/>
    </location>
</feature>
<dbReference type="PROSITE" id="PS51186">
    <property type="entry name" value="GNAT"/>
    <property type="match status" value="1"/>
</dbReference>
<dbReference type="InterPro" id="IPR000182">
    <property type="entry name" value="GNAT_dom"/>
</dbReference>
<dbReference type="Pfam" id="PF00583">
    <property type="entry name" value="Acetyltransf_1"/>
    <property type="match status" value="1"/>
</dbReference>
<dbReference type="GO" id="GO:0016747">
    <property type="term" value="F:acyltransferase activity, transferring groups other than amino-acyl groups"/>
    <property type="evidence" value="ECO:0007669"/>
    <property type="project" value="InterPro"/>
</dbReference>
<evidence type="ECO:0000313" key="4">
    <source>
        <dbReference type="EMBL" id="MBB4001396.1"/>
    </source>
</evidence>
<dbReference type="InterPro" id="IPR016181">
    <property type="entry name" value="Acyl_CoA_acyltransferase"/>
</dbReference>
<comment type="caution">
    <text evidence="4">The sequence shown here is derived from an EMBL/GenBank/DDBJ whole genome shotgun (WGS) entry which is preliminary data.</text>
</comment>
<evidence type="ECO:0000256" key="1">
    <source>
        <dbReference type="ARBA" id="ARBA00022679"/>
    </source>
</evidence>
<dbReference type="Proteomes" id="UP000588647">
    <property type="component" value="Unassembled WGS sequence"/>
</dbReference>
<evidence type="ECO:0000313" key="5">
    <source>
        <dbReference type="Proteomes" id="UP000588647"/>
    </source>
</evidence>
<dbReference type="Gene3D" id="3.40.630.30">
    <property type="match status" value="1"/>
</dbReference>
<dbReference type="PANTHER" id="PTHR43877">
    <property type="entry name" value="AMINOALKYLPHOSPHONATE N-ACETYLTRANSFERASE-RELATED-RELATED"/>
    <property type="match status" value="1"/>
</dbReference>
<reference evidence="4 5" key="1">
    <citation type="submission" date="2020-08" db="EMBL/GenBank/DDBJ databases">
        <title>Genomic Encyclopedia of Type Strains, Phase IV (KMG-IV): sequencing the most valuable type-strain genomes for metagenomic binning, comparative biology and taxonomic classification.</title>
        <authorList>
            <person name="Goeker M."/>
        </authorList>
    </citation>
    <scope>NUCLEOTIDE SEQUENCE [LARGE SCALE GENOMIC DNA]</scope>
    <source>
        <strain evidence="4 5">DSM 103570</strain>
    </source>
</reference>
<keyword evidence="5" id="KW-1185">Reference proteome</keyword>
<dbReference type="SUPFAM" id="SSF55729">
    <property type="entry name" value="Acyl-CoA N-acyltransferases (Nat)"/>
    <property type="match status" value="1"/>
</dbReference>
<protein>
    <recommendedName>
        <fullName evidence="3">N-acetyltransferase domain-containing protein</fullName>
    </recommendedName>
</protein>
<name>A0A7W6HAB4_9HYPH</name>
<dbReference type="RefSeq" id="WP_183205929.1">
    <property type="nucleotide sequence ID" value="NZ_JAAAMM010000001.1"/>
</dbReference>
<proteinExistence type="predicted"/>
<dbReference type="CDD" id="cd04301">
    <property type="entry name" value="NAT_SF"/>
    <property type="match status" value="1"/>
</dbReference>
<sequence>MTVPSEEKSAAALRAIRADDLPGLLALNNTHAEELSLLTAGELAELVDSAFLAIRSETAAAFLLAFDQGAAYASPNFLWMRERFERFVYIDRVVVAAEARGRGLARQLYAAVFTAAGRSDHVRVVCEVNRVPPNPLSDAFHATMGFAEIGCAAIKGGAKSVRYLARPIDCVDDAAQASGPRAS</sequence>
<dbReference type="InterPro" id="IPR016890">
    <property type="entry name" value="UCP028520"/>
</dbReference>
<keyword evidence="2" id="KW-0012">Acyltransferase</keyword>
<accession>A0A7W6HAB4</accession>
<evidence type="ECO:0000256" key="2">
    <source>
        <dbReference type="ARBA" id="ARBA00023315"/>
    </source>
</evidence>
<keyword evidence="1" id="KW-0808">Transferase</keyword>